<feature type="transmembrane region" description="Helical" evidence="1">
    <location>
        <begin position="20"/>
        <end position="38"/>
    </location>
</feature>
<reference evidence="3 4" key="1">
    <citation type="submission" date="2021-04" db="EMBL/GenBank/DDBJ databases">
        <authorList>
            <person name="Rodrigo-Torres L."/>
            <person name="Arahal R. D."/>
            <person name="Lucena T."/>
        </authorList>
    </citation>
    <scope>NUCLEOTIDE SEQUENCE [LARGE SCALE GENOMIC DNA]</scope>
    <source>
        <strain evidence="3 4">CECT 9623</strain>
    </source>
</reference>
<dbReference type="GO" id="GO:0016746">
    <property type="term" value="F:acyltransferase activity"/>
    <property type="evidence" value="ECO:0007669"/>
    <property type="project" value="UniProtKB-KW"/>
</dbReference>
<feature type="transmembrane region" description="Helical" evidence="1">
    <location>
        <begin position="286"/>
        <end position="304"/>
    </location>
</feature>
<dbReference type="InterPro" id="IPR050879">
    <property type="entry name" value="Acyltransferase_3"/>
</dbReference>
<evidence type="ECO:0000313" key="4">
    <source>
        <dbReference type="Proteomes" id="UP000679725"/>
    </source>
</evidence>
<evidence type="ECO:0000313" key="3">
    <source>
        <dbReference type="EMBL" id="CAG5067605.1"/>
    </source>
</evidence>
<dbReference type="RefSeq" id="WP_215231766.1">
    <property type="nucleotide sequence ID" value="NZ_CAJRAU010000001.1"/>
</dbReference>
<evidence type="ECO:0000256" key="1">
    <source>
        <dbReference type="SAM" id="Phobius"/>
    </source>
</evidence>
<gene>
    <name evidence="3" type="primary">oatA_1</name>
    <name evidence="3" type="ORF">DYBT9623_00326</name>
</gene>
<accession>A0ABM8UJK1</accession>
<keyword evidence="1" id="KW-0472">Membrane</keyword>
<keyword evidence="1" id="KW-0812">Transmembrane</keyword>
<name>A0ABM8UJK1_9BACT</name>
<sequence>MIENVSELQRETFVKVERIFGLDLMRSCSIIMVFLAHSTPLNPVDKLFPFGWLGVGVEAFFVLSGFLIGRIILRTVLTPGITWKAVRIFWVNRWLRTLPAYFFAFLVCYQFSGAMHNSIYYLFFAQNIITPMPGFFPHSWSLAVEEWFYLLFPLLLLAIAAVIGRAQNRYRIYLAGVIIFLVCGLGFKVLYHWMYQQNLFAYLVDQKVLFPSWNIFAPPIGDWDSMRKIVMFRLDAIACGCLVAYLMEKRKISSRASMWLLITGFIGVLIGFQVVKHTVAGGKANIFVDVLLLPLFCCGFAMMLPYASSCPRPGKLITRLITQISQTSYSFYLMHILIIEQVTEWYHSNLATPFAPKWLVFLGTYLFTYLVAYLMFRLIELPFMNLRKRLFVPAIDADKSYSK</sequence>
<feature type="domain" description="Acyltransferase 3" evidence="2">
    <location>
        <begin position="21"/>
        <end position="376"/>
    </location>
</feature>
<feature type="transmembrane region" description="Helical" evidence="1">
    <location>
        <begin position="172"/>
        <end position="194"/>
    </location>
</feature>
<dbReference type="Pfam" id="PF01757">
    <property type="entry name" value="Acyl_transf_3"/>
    <property type="match status" value="1"/>
</dbReference>
<organism evidence="3 4">
    <name type="scientific">Dyadobacter linearis</name>
    <dbReference type="NCBI Taxonomy" id="2823330"/>
    <lineage>
        <taxon>Bacteria</taxon>
        <taxon>Pseudomonadati</taxon>
        <taxon>Bacteroidota</taxon>
        <taxon>Cytophagia</taxon>
        <taxon>Cytophagales</taxon>
        <taxon>Spirosomataceae</taxon>
        <taxon>Dyadobacter</taxon>
    </lineage>
</organism>
<dbReference type="EMBL" id="CAJRAU010000001">
    <property type="protein sequence ID" value="CAG5067605.1"/>
    <property type="molecule type" value="Genomic_DNA"/>
</dbReference>
<dbReference type="EC" id="2.3.1.-" evidence="3"/>
<feature type="transmembrane region" description="Helical" evidence="1">
    <location>
        <begin position="358"/>
        <end position="379"/>
    </location>
</feature>
<feature type="transmembrane region" description="Helical" evidence="1">
    <location>
        <begin position="259"/>
        <end position="280"/>
    </location>
</feature>
<keyword evidence="3" id="KW-0808">Transferase</keyword>
<comment type="caution">
    <text evidence="3">The sequence shown here is derived from an EMBL/GenBank/DDBJ whole genome shotgun (WGS) entry which is preliminary data.</text>
</comment>
<feature type="transmembrane region" description="Helical" evidence="1">
    <location>
        <begin position="316"/>
        <end position="338"/>
    </location>
</feature>
<feature type="transmembrane region" description="Helical" evidence="1">
    <location>
        <begin position="229"/>
        <end position="247"/>
    </location>
</feature>
<dbReference type="InterPro" id="IPR002656">
    <property type="entry name" value="Acyl_transf_3_dom"/>
</dbReference>
<dbReference type="Proteomes" id="UP000679725">
    <property type="component" value="Unassembled WGS sequence"/>
</dbReference>
<proteinExistence type="predicted"/>
<keyword evidence="3" id="KW-0012">Acyltransferase</keyword>
<dbReference type="PANTHER" id="PTHR23028">
    <property type="entry name" value="ACETYLTRANSFERASE"/>
    <property type="match status" value="1"/>
</dbReference>
<evidence type="ECO:0000259" key="2">
    <source>
        <dbReference type="Pfam" id="PF01757"/>
    </source>
</evidence>
<protein>
    <submittedName>
        <fullName evidence="3">O-acetyltransferase OatA</fullName>
        <ecNumber evidence="3">2.3.1.-</ecNumber>
    </submittedName>
</protein>
<feature type="transmembrane region" description="Helical" evidence="1">
    <location>
        <begin position="50"/>
        <end position="73"/>
    </location>
</feature>
<feature type="transmembrane region" description="Helical" evidence="1">
    <location>
        <begin position="147"/>
        <end position="165"/>
    </location>
</feature>
<dbReference type="PANTHER" id="PTHR23028:SF53">
    <property type="entry name" value="ACYL_TRANSF_3 DOMAIN-CONTAINING PROTEIN"/>
    <property type="match status" value="1"/>
</dbReference>
<keyword evidence="4" id="KW-1185">Reference proteome</keyword>
<feature type="transmembrane region" description="Helical" evidence="1">
    <location>
        <begin position="94"/>
        <end position="112"/>
    </location>
</feature>
<keyword evidence="1" id="KW-1133">Transmembrane helix</keyword>